<evidence type="ECO:0000313" key="3">
    <source>
        <dbReference type="Proteomes" id="UP000295748"/>
    </source>
</evidence>
<dbReference type="RefSeq" id="WP_135070341.1">
    <property type="nucleotide sequence ID" value="NZ_CP038266.1"/>
</dbReference>
<accession>A0ABX5SYU1</accession>
<feature type="signal peptide" evidence="1">
    <location>
        <begin position="1"/>
        <end position="25"/>
    </location>
</feature>
<keyword evidence="1" id="KW-0732">Signal</keyword>
<dbReference type="EMBL" id="CP038266">
    <property type="protein sequence ID" value="QBR90411.1"/>
    <property type="molecule type" value="Genomic_DNA"/>
</dbReference>
<evidence type="ECO:0000313" key="2">
    <source>
        <dbReference type="EMBL" id="QBR90411.1"/>
    </source>
</evidence>
<reference evidence="2 3" key="1">
    <citation type="submission" date="2019-03" db="EMBL/GenBank/DDBJ databases">
        <authorList>
            <person name="Dong K."/>
        </authorList>
    </citation>
    <scope>NUCLEOTIDE SEQUENCE [LARGE SCALE GENOMIC DNA]</scope>
    <source>
        <strain evidence="3">dk512</strain>
    </source>
</reference>
<name>A0ABX5SYU1_9MICO</name>
<gene>
    <name evidence="2" type="ORF">E4K62_18025</name>
</gene>
<sequence>MLMAAAALLCAAILTGCSTSTGQYAYGSQESDVVGAWTTLNGPEIELVLNPDGTLEAQQWPAPLTCRNVDVPEVDDFAAEPTATVTGEWSVLAGEQPGGLPTVSLSITDTSCPDSHVVAYLWRDEEGHLSACLPLESVLDPDNFSPNRLWMFTPRNEDAASEAPCFG</sequence>
<dbReference type="Proteomes" id="UP000295748">
    <property type="component" value="Chromosome"/>
</dbReference>
<feature type="chain" id="PRO_5047426946" evidence="1">
    <location>
        <begin position="26"/>
        <end position="167"/>
    </location>
</feature>
<proteinExistence type="predicted"/>
<organism evidence="2 3">
    <name type="scientific">Microbacterium wangchenii</name>
    <dbReference type="NCBI Taxonomy" id="2541726"/>
    <lineage>
        <taxon>Bacteria</taxon>
        <taxon>Bacillati</taxon>
        <taxon>Actinomycetota</taxon>
        <taxon>Actinomycetes</taxon>
        <taxon>Micrococcales</taxon>
        <taxon>Microbacteriaceae</taxon>
        <taxon>Microbacterium</taxon>
    </lineage>
</organism>
<evidence type="ECO:0000256" key="1">
    <source>
        <dbReference type="SAM" id="SignalP"/>
    </source>
</evidence>
<protein>
    <submittedName>
        <fullName evidence="2">Uncharacterized protein</fullName>
    </submittedName>
</protein>
<keyword evidence="3" id="KW-1185">Reference proteome</keyword>